<accession>A0AAV8YIL1</accession>
<evidence type="ECO:0000256" key="10">
    <source>
        <dbReference type="ARBA" id="ARBA00023002"/>
    </source>
</evidence>
<evidence type="ECO:0000256" key="5">
    <source>
        <dbReference type="ARBA" id="ARBA00010617"/>
    </source>
</evidence>
<comment type="subcellular location">
    <subcellularLocation>
        <location evidence="4">Endoplasmic reticulum membrane</location>
        <topology evidence="4">Peripheral membrane protein</topology>
    </subcellularLocation>
    <subcellularLocation>
        <location evidence="3">Microsome membrane</location>
        <topology evidence="3">Peripheral membrane protein</topology>
    </subcellularLocation>
</comment>
<keyword evidence="10" id="KW-0560">Oxidoreductase</keyword>
<dbReference type="PRINTS" id="PR00463">
    <property type="entry name" value="EP450I"/>
</dbReference>
<dbReference type="InterPro" id="IPR036396">
    <property type="entry name" value="Cyt_P450_sf"/>
</dbReference>
<evidence type="ECO:0000256" key="7">
    <source>
        <dbReference type="ARBA" id="ARBA00022723"/>
    </source>
</evidence>
<comment type="cofactor">
    <cofactor evidence="1">
        <name>heme</name>
        <dbReference type="ChEBI" id="CHEBI:30413"/>
    </cofactor>
</comment>
<evidence type="ECO:0008006" key="16">
    <source>
        <dbReference type="Google" id="ProtNLM"/>
    </source>
</evidence>
<dbReference type="InterPro" id="IPR001128">
    <property type="entry name" value="Cyt_P450"/>
</dbReference>
<dbReference type="GO" id="GO:0005789">
    <property type="term" value="C:endoplasmic reticulum membrane"/>
    <property type="evidence" value="ECO:0007669"/>
    <property type="project" value="UniProtKB-SubCell"/>
</dbReference>
<name>A0AAV8YIL1_9CUCU</name>
<sequence>MTKLKRENTKLISILHKFSNGIVQERKRTFKVDATNVTSYTTKKRLAMLDSLLTAQYNGADINDESIREEVDTFMFEGHDTTSMAICYALMALANEESVQQRILEELHDIFGESDRNPTYNDLMEMKYMERCIKEALRLYPSVPFIARLAGEDIKTSTGYTIPKGSYINIHIYDLHRNPPNMGKSG</sequence>
<evidence type="ECO:0000313" key="15">
    <source>
        <dbReference type="Proteomes" id="UP001162162"/>
    </source>
</evidence>
<dbReference type="Proteomes" id="UP001162162">
    <property type="component" value="Unassembled WGS sequence"/>
</dbReference>
<organism evidence="14 15">
    <name type="scientific">Aromia moschata</name>
    <dbReference type="NCBI Taxonomy" id="1265417"/>
    <lineage>
        <taxon>Eukaryota</taxon>
        <taxon>Metazoa</taxon>
        <taxon>Ecdysozoa</taxon>
        <taxon>Arthropoda</taxon>
        <taxon>Hexapoda</taxon>
        <taxon>Insecta</taxon>
        <taxon>Pterygota</taxon>
        <taxon>Neoptera</taxon>
        <taxon>Endopterygota</taxon>
        <taxon>Coleoptera</taxon>
        <taxon>Polyphaga</taxon>
        <taxon>Cucujiformia</taxon>
        <taxon>Chrysomeloidea</taxon>
        <taxon>Cerambycidae</taxon>
        <taxon>Cerambycinae</taxon>
        <taxon>Callichromatini</taxon>
        <taxon>Aromia</taxon>
    </lineage>
</organism>
<evidence type="ECO:0000256" key="8">
    <source>
        <dbReference type="ARBA" id="ARBA00022824"/>
    </source>
</evidence>
<dbReference type="GO" id="GO:0004497">
    <property type="term" value="F:monooxygenase activity"/>
    <property type="evidence" value="ECO:0007669"/>
    <property type="project" value="UniProtKB-KW"/>
</dbReference>
<evidence type="ECO:0000256" key="6">
    <source>
        <dbReference type="ARBA" id="ARBA00022617"/>
    </source>
</evidence>
<keyword evidence="6" id="KW-0349">Heme</keyword>
<evidence type="ECO:0000256" key="9">
    <source>
        <dbReference type="ARBA" id="ARBA00022848"/>
    </source>
</evidence>
<dbReference type="PANTHER" id="PTHR24291">
    <property type="entry name" value="CYTOCHROME P450 FAMILY 4"/>
    <property type="match status" value="1"/>
</dbReference>
<evidence type="ECO:0000256" key="1">
    <source>
        <dbReference type="ARBA" id="ARBA00001971"/>
    </source>
</evidence>
<dbReference type="PANTHER" id="PTHR24291:SF189">
    <property type="entry name" value="CYTOCHROME P450 4C3-RELATED"/>
    <property type="match status" value="1"/>
</dbReference>
<dbReference type="EMBL" id="JAPWTK010000101">
    <property type="protein sequence ID" value="KAJ8950420.1"/>
    <property type="molecule type" value="Genomic_DNA"/>
</dbReference>
<dbReference type="GO" id="GO:0005506">
    <property type="term" value="F:iron ion binding"/>
    <property type="evidence" value="ECO:0007669"/>
    <property type="project" value="InterPro"/>
</dbReference>
<comment type="function">
    <text evidence="2">May be involved in the metabolism of insect hormones and in the breakdown of synthetic insecticides.</text>
</comment>
<comment type="similarity">
    <text evidence="5">Belongs to the cytochrome P450 family.</text>
</comment>
<dbReference type="Pfam" id="PF00067">
    <property type="entry name" value="p450"/>
    <property type="match status" value="1"/>
</dbReference>
<proteinExistence type="inferred from homology"/>
<protein>
    <recommendedName>
        <fullName evidence="16">Cytochrome P450</fullName>
    </recommendedName>
</protein>
<keyword evidence="9" id="KW-0492">Microsome</keyword>
<dbReference type="SUPFAM" id="SSF48264">
    <property type="entry name" value="Cytochrome P450"/>
    <property type="match status" value="1"/>
</dbReference>
<evidence type="ECO:0000256" key="3">
    <source>
        <dbReference type="ARBA" id="ARBA00004174"/>
    </source>
</evidence>
<keyword evidence="11" id="KW-0408">Iron</keyword>
<dbReference type="Gene3D" id="1.10.630.10">
    <property type="entry name" value="Cytochrome P450"/>
    <property type="match status" value="1"/>
</dbReference>
<dbReference type="InterPro" id="IPR050196">
    <property type="entry name" value="Cytochrome_P450_Monoox"/>
</dbReference>
<dbReference type="AlphaFoldDB" id="A0AAV8YIL1"/>
<gene>
    <name evidence="14" type="ORF">NQ318_003696</name>
</gene>
<evidence type="ECO:0000256" key="11">
    <source>
        <dbReference type="ARBA" id="ARBA00023004"/>
    </source>
</evidence>
<evidence type="ECO:0000256" key="13">
    <source>
        <dbReference type="ARBA" id="ARBA00023136"/>
    </source>
</evidence>
<keyword evidence="8" id="KW-0256">Endoplasmic reticulum</keyword>
<keyword evidence="7" id="KW-0479">Metal-binding</keyword>
<dbReference type="GO" id="GO:0020037">
    <property type="term" value="F:heme binding"/>
    <property type="evidence" value="ECO:0007669"/>
    <property type="project" value="InterPro"/>
</dbReference>
<dbReference type="InterPro" id="IPR002401">
    <property type="entry name" value="Cyt_P450_E_grp-I"/>
</dbReference>
<keyword evidence="12" id="KW-0503">Monooxygenase</keyword>
<keyword evidence="13" id="KW-0472">Membrane</keyword>
<comment type="caution">
    <text evidence="14">The sequence shown here is derived from an EMBL/GenBank/DDBJ whole genome shotgun (WGS) entry which is preliminary data.</text>
</comment>
<evidence type="ECO:0000313" key="14">
    <source>
        <dbReference type="EMBL" id="KAJ8950420.1"/>
    </source>
</evidence>
<evidence type="ECO:0000256" key="4">
    <source>
        <dbReference type="ARBA" id="ARBA00004406"/>
    </source>
</evidence>
<dbReference type="GO" id="GO:0016705">
    <property type="term" value="F:oxidoreductase activity, acting on paired donors, with incorporation or reduction of molecular oxygen"/>
    <property type="evidence" value="ECO:0007669"/>
    <property type="project" value="InterPro"/>
</dbReference>
<reference evidence="14" key="1">
    <citation type="journal article" date="2023" name="Insect Mol. Biol.">
        <title>Genome sequencing provides insights into the evolution of gene families encoding plant cell wall-degrading enzymes in longhorned beetles.</title>
        <authorList>
            <person name="Shin N.R."/>
            <person name="Okamura Y."/>
            <person name="Kirsch R."/>
            <person name="Pauchet Y."/>
        </authorList>
    </citation>
    <scope>NUCLEOTIDE SEQUENCE</scope>
    <source>
        <strain evidence="14">AMC_N1</strain>
    </source>
</reference>
<evidence type="ECO:0000256" key="12">
    <source>
        <dbReference type="ARBA" id="ARBA00023033"/>
    </source>
</evidence>
<evidence type="ECO:0000256" key="2">
    <source>
        <dbReference type="ARBA" id="ARBA00003690"/>
    </source>
</evidence>
<keyword evidence="15" id="KW-1185">Reference proteome</keyword>